<evidence type="ECO:0000256" key="2">
    <source>
        <dbReference type="ARBA" id="ARBA00022741"/>
    </source>
</evidence>
<dbReference type="SMART" id="SM00382">
    <property type="entry name" value="AAA"/>
    <property type="match status" value="1"/>
</dbReference>
<keyword evidence="3 6" id="KW-0067">ATP-binding</keyword>
<evidence type="ECO:0000256" key="4">
    <source>
        <dbReference type="ARBA" id="ARBA00038388"/>
    </source>
</evidence>
<dbReference type="GO" id="GO:0022857">
    <property type="term" value="F:transmembrane transporter activity"/>
    <property type="evidence" value="ECO:0007669"/>
    <property type="project" value="TreeGrafter"/>
</dbReference>
<dbReference type="PANTHER" id="PTHR24220">
    <property type="entry name" value="IMPORT ATP-BINDING PROTEIN"/>
    <property type="match status" value="1"/>
</dbReference>
<dbReference type="FunFam" id="3.40.50.300:FF:000032">
    <property type="entry name" value="Export ABC transporter ATP-binding protein"/>
    <property type="match status" value="1"/>
</dbReference>
<evidence type="ECO:0000259" key="5">
    <source>
        <dbReference type="PROSITE" id="PS50893"/>
    </source>
</evidence>
<evidence type="ECO:0000313" key="7">
    <source>
        <dbReference type="Proteomes" id="UP000309186"/>
    </source>
</evidence>
<keyword evidence="1" id="KW-0813">Transport</keyword>
<protein>
    <submittedName>
        <fullName evidence="6">ABC transporter ATP-binding protein</fullName>
    </submittedName>
</protein>
<dbReference type="InterPro" id="IPR017911">
    <property type="entry name" value="MacB-like_ATP-bd"/>
</dbReference>
<dbReference type="CDD" id="cd03255">
    <property type="entry name" value="ABC_MJ0796_LolCDE_FtsE"/>
    <property type="match status" value="1"/>
</dbReference>
<comment type="caution">
    <text evidence="6">The sequence shown here is derived from an EMBL/GenBank/DDBJ whole genome shotgun (WGS) entry which is preliminary data.</text>
</comment>
<dbReference type="Gene3D" id="3.40.50.300">
    <property type="entry name" value="P-loop containing nucleotide triphosphate hydrolases"/>
    <property type="match status" value="1"/>
</dbReference>
<dbReference type="Proteomes" id="UP000309186">
    <property type="component" value="Unassembled WGS sequence"/>
</dbReference>
<dbReference type="EMBL" id="PPSW01000017">
    <property type="protein sequence ID" value="TLX46750.1"/>
    <property type="molecule type" value="Genomic_DNA"/>
</dbReference>
<gene>
    <name evidence="6" type="ORF">C1E24_12135</name>
</gene>
<dbReference type="InterPro" id="IPR003439">
    <property type="entry name" value="ABC_transporter-like_ATP-bd"/>
</dbReference>
<keyword evidence="2" id="KW-0547">Nucleotide-binding</keyword>
<dbReference type="InterPro" id="IPR003593">
    <property type="entry name" value="AAA+_ATPase"/>
</dbReference>
<dbReference type="Pfam" id="PF00005">
    <property type="entry name" value="ABC_tran"/>
    <property type="match status" value="1"/>
</dbReference>
<dbReference type="SUPFAM" id="SSF52540">
    <property type="entry name" value="P-loop containing nucleoside triphosphate hydrolases"/>
    <property type="match status" value="1"/>
</dbReference>
<dbReference type="GO" id="GO:0005886">
    <property type="term" value="C:plasma membrane"/>
    <property type="evidence" value="ECO:0007669"/>
    <property type="project" value="TreeGrafter"/>
</dbReference>
<proteinExistence type="inferred from homology"/>
<dbReference type="GO" id="GO:0016887">
    <property type="term" value="F:ATP hydrolysis activity"/>
    <property type="evidence" value="ECO:0007669"/>
    <property type="project" value="InterPro"/>
</dbReference>
<dbReference type="GO" id="GO:1902495">
    <property type="term" value="C:transmembrane transporter complex"/>
    <property type="evidence" value="ECO:0007669"/>
    <property type="project" value="UniProtKB-ARBA"/>
</dbReference>
<dbReference type="RefSeq" id="WP_138481790.1">
    <property type="nucleotide sequence ID" value="NZ_PPSW01000017.1"/>
</dbReference>
<dbReference type="GO" id="GO:0005524">
    <property type="term" value="F:ATP binding"/>
    <property type="evidence" value="ECO:0007669"/>
    <property type="project" value="UniProtKB-KW"/>
</dbReference>
<comment type="similarity">
    <text evidence="4">Belongs to the ABC transporter superfamily. Macrolide exporter (TC 3.A.1.122) family.</text>
</comment>
<reference evidence="6 7" key="1">
    <citation type="submission" date="2018-01" db="EMBL/GenBank/DDBJ databases">
        <title>Co-occurrence of chitin degradation, pigmentation and bioactivity in marine Pseudoalteromonas.</title>
        <authorList>
            <person name="Paulsen S."/>
            <person name="Gram L."/>
            <person name="Machado H."/>
        </authorList>
    </citation>
    <scope>NUCLEOTIDE SEQUENCE [LARGE SCALE GENOMIC DNA]</scope>
    <source>
        <strain evidence="6 7">S3663</strain>
    </source>
</reference>
<dbReference type="PANTHER" id="PTHR24220:SF86">
    <property type="entry name" value="ABC TRANSPORTER ABCH.1"/>
    <property type="match status" value="1"/>
</dbReference>
<accession>A0A5R9Q0R6</accession>
<dbReference type="PROSITE" id="PS00211">
    <property type="entry name" value="ABC_TRANSPORTER_1"/>
    <property type="match status" value="1"/>
</dbReference>
<evidence type="ECO:0000256" key="1">
    <source>
        <dbReference type="ARBA" id="ARBA00022448"/>
    </source>
</evidence>
<dbReference type="InterPro" id="IPR017871">
    <property type="entry name" value="ABC_transporter-like_CS"/>
</dbReference>
<organism evidence="6 7">
    <name type="scientific">Pseudoalteromonas phenolica</name>
    <dbReference type="NCBI Taxonomy" id="161398"/>
    <lineage>
        <taxon>Bacteria</taxon>
        <taxon>Pseudomonadati</taxon>
        <taxon>Pseudomonadota</taxon>
        <taxon>Gammaproteobacteria</taxon>
        <taxon>Alteromonadales</taxon>
        <taxon>Pseudoalteromonadaceae</taxon>
        <taxon>Pseudoalteromonas</taxon>
    </lineage>
</organism>
<dbReference type="AlphaFoldDB" id="A0A5R9Q0R6"/>
<dbReference type="InterPro" id="IPR027417">
    <property type="entry name" value="P-loop_NTPase"/>
</dbReference>
<evidence type="ECO:0000256" key="3">
    <source>
        <dbReference type="ARBA" id="ARBA00022840"/>
    </source>
</evidence>
<dbReference type="PROSITE" id="PS50893">
    <property type="entry name" value="ABC_TRANSPORTER_2"/>
    <property type="match status" value="1"/>
</dbReference>
<dbReference type="OrthoDB" id="9784450at2"/>
<dbReference type="InterPro" id="IPR015854">
    <property type="entry name" value="ABC_transpr_LolD-like"/>
</dbReference>
<name>A0A5R9Q0R6_9GAMM</name>
<feature type="domain" description="ABC transporter" evidence="5">
    <location>
        <begin position="6"/>
        <end position="224"/>
    </location>
</feature>
<evidence type="ECO:0000313" key="6">
    <source>
        <dbReference type="EMBL" id="TLX46750.1"/>
    </source>
</evidence>
<sequence length="224" mass="24295">MSDVLIRLSQLGKCFSGPAGDVTVLKNINLAIERGEILAVIGKSGSGKSTLLSIIGLLDNATAGHYALCDTDVRSLSHYQTSILRNQNIGWVFQNFNLVSELSVLKNVELPLKYNKNIKKTDYKAIALKQLERVGLLDKQNNFPEQLSGGQQQRVAIARALVGEPDVLLCDEPTGNLDSENADQIVDLLLTLNAAGSTVLIVTHNESLAQQCGRIIEIKDGMIV</sequence>